<dbReference type="GO" id="GO:0003677">
    <property type="term" value="F:DNA binding"/>
    <property type="evidence" value="ECO:0007669"/>
    <property type="project" value="UniProtKB-KW"/>
</dbReference>
<evidence type="ECO:0000313" key="18">
    <source>
        <dbReference type="EMBL" id="CAG8527024.1"/>
    </source>
</evidence>
<evidence type="ECO:0000259" key="17">
    <source>
        <dbReference type="PROSITE" id="PS50237"/>
    </source>
</evidence>
<keyword evidence="9" id="KW-0677">Repeat</keyword>
<feature type="domain" description="HECT" evidence="17">
    <location>
        <begin position="760"/>
        <end position="1088"/>
    </location>
</feature>
<evidence type="ECO:0000256" key="4">
    <source>
        <dbReference type="ARBA" id="ARBA00012485"/>
    </source>
</evidence>
<dbReference type="FunFam" id="3.30.2160.10:FF:000004">
    <property type="entry name" value="probable E3 ubiquitin-protein ligase HERC4 isoform X1"/>
    <property type="match status" value="1"/>
</dbReference>
<proteinExistence type="predicted"/>
<dbReference type="GO" id="GO:0005634">
    <property type="term" value="C:nucleus"/>
    <property type="evidence" value="ECO:0007669"/>
    <property type="project" value="UniProtKB-SubCell"/>
</dbReference>
<dbReference type="GO" id="GO:0006366">
    <property type="term" value="P:transcription by RNA polymerase II"/>
    <property type="evidence" value="ECO:0007669"/>
    <property type="project" value="InterPro"/>
</dbReference>
<keyword evidence="8" id="KW-0479">Metal-binding</keyword>
<evidence type="ECO:0000256" key="10">
    <source>
        <dbReference type="ARBA" id="ARBA00022786"/>
    </source>
</evidence>
<evidence type="ECO:0000256" key="5">
    <source>
        <dbReference type="ARBA" id="ARBA00022490"/>
    </source>
</evidence>
<feature type="region of interest" description="Disordered" evidence="16">
    <location>
        <begin position="264"/>
        <end position="364"/>
    </location>
</feature>
<dbReference type="Pfam" id="PF00632">
    <property type="entry name" value="HECT"/>
    <property type="match status" value="1"/>
</dbReference>
<dbReference type="EMBL" id="CAJVPL010000756">
    <property type="protein sequence ID" value="CAG8527024.1"/>
    <property type="molecule type" value="Genomic_DNA"/>
</dbReference>
<feature type="compositionally biased region" description="Polar residues" evidence="16">
    <location>
        <begin position="355"/>
        <end position="364"/>
    </location>
</feature>
<dbReference type="GO" id="GO:0046872">
    <property type="term" value="F:metal ion binding"/>
    <property type="evidence" value="ECO:0007669"/>
    <property type="project" value="UniProtKB-KW"/>
</dbReference>
<name>A0A9N9ADZ0_9GLOM</name>
<dbReference type="PROSITE" id="PS00115">
    <property type="entry name" value="RNA_POL_II_REPEAT"/>
    <property type="match status" value="1"/>
</dbReference>
<evidence type="ECO:0000256" key="15">
    <source>
        <dbReference type="PROSITE-ProRule" id="PRU00104"/>
    </source>
</evidence>
<dbReference type="InterPro" id="IPR042556">
    <property type="entry name" value="AZUL_sf"/>
</dbReference>
<keyword evidence="12" id="KW-0238">DNA-binding</keyword>
<keyword evidence="11" id="KW-0862">Zinc</keyword>
<dbReference type="OrthoDB" id="8068875at2759"/>
<dbReference type="Gene3D" id="3.30.2160.10">
    <property type="entry name" value="Hect, E3 ligase catalytic domain"/>
    <property type="match status" value="1"/>
</dbReference>
<dbReference type="EC" id="2.3.2.26" evidence="4"/>
<keyword evidence="6" id="KW-0597">Phosphoprotein</keyword>
<evidence type="ECO:0000256" key="8">
    <source>
        <dbReference type="ARBA" id="ARBA00022723"/>
    </source>
</evidence>
<keyword evidence="19" id="KW-1185">Reference proteome</keyword>
<evidence type="ECO:0000256" key="12">
    <source>
        <dbReference type="ARBA" id="ARBA00023125"/>
    </source>
</evidence>
<dbReference type="PROSITE" id="PS50237">
    <property type="entry name" value="HECT"/>
    <property type="match status" value="1"/>
</dbReference>
<dbReference type="Gene3D" id="3.30.2410.10">
    <property type="entry name" value="Hect, E3 ligase catalytic domain"/>
    <property type="match status" value="1"/>
</dbReference>
<evidence type="ECO:0000256" key="11">
    <source>
        <dbReference type="ARBA" id="ARBA00022833"/>
    </source>
</evidence>
<dbReference type="FunFam" id="3.30.2410.10:FF:000003">
    <property type="entry name" value="probable E3 ubiquitin-protein ligase HERC4 isoform X1"/>
    <property type="match status" value="1"/>
</dbReference>
<evidence type="ECO:0000256" key="16">
    <source>
        <dbReference type="SAM" id="MobiDB-lite"/>
    </source>
</evidence>
<feature type="compositionally biased region" description="Low complexity" evidence="16">
    <location>
        <begin position="49"/>
        <end position="59"/>
    </location>
</feature>
<accession>A0A9N9ADZ0</accession>
<dbReference type="PANTHER" id="PTHR45700">
    <property type="entry name" value="UBIQUITIN-PROTEIN LIGASE E3C"/>
    <property type="match status" value="1"/>
</dbReference>
<gene>
    <name evidence="18" type="ORF">AGERDE_LOCUS5525</name>
</gene>
<evidence type="ECO:0000256" key="7">
    <source>
        <dbReference type="ARBA" id="ARBA00022679"/>
    </source>
</evidence>
<dbReference type="Proteomes" id="UP000789831">
    <property type="component" value="Unassembled WGS sequence"/>
</dbReference>
<dbReference type="InterPro" id="IPR032353">
    <property type="entry name" value="AZUL"/>
</dbReference>
<protein>
    <recommendedName>
        <fullName evidence="4">HECT-type E3 ubiquitin transferase</fullName>
        <ecNumber evidence="4">2.3.2.26</ecNumber>
    </recommendedName>
</protein>
<dbReference type="GO" id="GO:0005737">
    <property type="term" value="C:cytoplasm"/>
    <property type="evidence" value="ECO:0007669"/>
    <property type="project" value="UniProtKB-SubCell"/>
</dbReference>
<feature type="active site" description="Glycyl thioester intermediate" evidence="15">
    <location>
        <position position="1056"/>
    </location>
</feature>
<keyword evidence="7" id="KW-0808">Transferase</keyword>
<dbReference type="CDD" id="cd00078">
    <property type="entry name" value="HECTc"/>
    <property type="match status" value="1"/>
</dbReference>
<evidence type="ECO:0000256" key="3">
    <source>
        <dbReference type="ARBA" id="ARBA00004496"/>
    </source>
</evidence>
<dbReference type="SMART" id="SM00119">
    <property type="entry name" value="HECTc"/>
    <property type="match status" value="1"/>
</dbReference>
<keyword evidence="10 15" id="KW-0833">Ubl conjugation pathway</keyword>
<feature type="compositionally biased region" description="Polar residues" evidence="16">
    <location>
        <begin position="281"/>
        <end position="312"/>
    </location>
</feature>
<evidence type="ECO:0000256" key="2">
    <source>
        <dbReference type="ARBA" id="ARBA00004123"/>
    </source>
</evidence>
<feature type="compositionally biased region" description="Polar residues" evidence="16">
    <location>
        <begin position="1"/>
        <end position="14"/>
    </location>
</feature>
<feature type="compositionally biased region" description="Low complexity" evidence="16">
    <location>
        <begin position="100"/>
        <end position="109"/>
    </location>
</feature>
<feature type="region of interest" description="Disordered" evidence="16">
    <location>
        <begin position="209"/>
        <end position="231"/>
    </location>
</feature>
<feature type="region of interest" description="Disordered" evidence="16">
    <location>
        <begin position="1"/>
        <end position="34"/>
    </location>
</feature>
<comment type="catalytic activity">
    <reaction evidence="1">
        <text>S-ubiquitinyl-[E2 ubiquitin-conjugating enzyme]-L-cysteine + [acceptor protein]-L-lysine = [E2 ubiquitin-conjugating enzyme]-L-cysteine + N(6)-ubiquitinyl-[acceptor protein]-L-lysine.</text>
        <dbReference type="EC" id="2.3.2.26"/>
    </reaction>
</comment>
<dbReference type="SUPFAM" id="SSF56204">
    <property type="entry name" value="Hect, E3 ligase catalytic domain"/>
    <property type="match status" value="1"/>
</dbReference>
<dbReference type="InterPro" id="IPR044611">
    <property type="entry name" value="E3A/B/C-like"/>
</dbReference>
<keyword evidence="5" id="KW-0963">Cytoplasm</keyword>
<evidence type="ECO:0000256" key="6">
    <source>
        <dbReference type="ARBA" id="ARBA00022553"/>
    </source>
</evidence>
<dbReference type="GO" id="GO:0061630">
    <property type="term" value="F:ubiquitin protein ligase activity"/>
    <property type="evidence" value="ECO:0007669"/>
    <property type="project" value="UniProtKB-EC"/>
</dbReference>
<dbReference type="Gene3D" id="6.10.130.10">
    <property type="entry name" value="Ubiquitin-protein ligase E3A, N-terminal zinc-binding domain (AZUL)"/>
    <property type="match status" value="1"/>
</dbReference>
<dbReference type="Gene3D" id="3.90.1750.10">
    <property type="entry name" value="Hect, E3 ligase catalytic domains"/>
    <property type="match status" value="1"/>
</dbReference>
<evidence type="ECO:0000256" key="9">
    <source>
        <dbReference type="ARBA" id="ARBA00022737"/>
    </source>
</evidence>
<evidence type="ECO:0000256" key="13">
    <source>
        <dbReference type="ARBA" id="ARBA00023163"/>
    </source>
</evidence>
<feature type="compositionally biased region" description="Low complexity" evidence="16">
    <location>
        <begin position="264"/>
        <end position="280"/>
    </location>
</feature>
<evidence type="ECO:0000256" key="14">
    <source>
        <dbReference type="ARBA" id="ARBA00023242"/>
    </source>
</evidence>
<dbReference type="InterPro" id="IPR000569">
    <property type="entry name" value="HECT_dom"/>
</dbReference>
<organism evidence="18 19">
    <name type="scientific">Ambispora gerdemannii</name>
    <dbReference type="NCBI Taxonomy" id="144530"/>
    <lineage>
        <taxon>Eukaryota</taxon>
        <taxon>Fungi</taxon>
        <taxon>Fungi incertae sedis</taxon>
        <taxon>Mucoromycota</taxon>
        <taxon>Glomeromycotina</taxon>
        <taxon>Glomeromycetes</taxon>
        <taxon>Archaeosporales</taxon>
        <taxon>Ambisporaceae</taxon>
        <taxon>Ambispora</taxon>
    </lineage>
</organism>
<keyword evidence="13" id="KW-0804">Transcription</keyword>
<reference evidence="18" key="1">
    <citation type="submission" date="2021-06" db="EMBL/GenBank/DDBJ databases">
        <authorList>
            <person name="Kallberg Y."/>
            <person name="Tangrot J."/>
            <person name="Rosling A."/>
        </authorList>
    </citation>
    <scope>NUCLEOTIDE SEQUENCE</scope>
    <source>
        <strain evidence="18">MT106</strain>
    </source>
</reference>
<comment type="subcellular location">
    <subcellularLocation>
        <location evidence="3">Cytoplasm</location>
    </subcellularLocation>
    <subcellularLocation>
        <location evidence="2">Nucleus</location>
    </subcellularLocation>
</comment>
<feature type="compositionally biased region" description="Basic residues" evidence="16">
    <location>
        <begin position="19"/>
        <end position="34"/>
    </location>
</feature>
<dbReference type="Pfam" id="PF16558">
    <property type="entry name" value="AZUL"/>
    <property type="match status" value="1"/>
</dbReference>
<feature type="region of interest" description="Disordered" evidence="16">
    <location>
        <begin position="49"/>
        <end position="84"/>
    </location>
</feature>
<evidence type="ECO:0000313" key="19">
    <source>
        <dbReference type="Proteomes" id="UP000789831"/>
    </source>
</evidence>
<keyword evidence="14" id="KW-0539">Nucleus</keyword>
<feature type="compositionally biased region" description="Polar residues" evidence="16">
    <location>
        <begin position="110"/>
        <end position="131"/>
    </location>
</feature>
<comment type="caution">
    <text evidence="18">The sequence shown here is derived from an EMBL/GenBank/DDBJ whole genome shotgun (WGS) entry which is preliminary data.</text>
</comment>
<dbReference type="AlphaFoldDB" id="A0A9N9ADZ0"/>
<dbReference type="GO" id="GO:0000209">
    <property type="term" value="P:protein polyubiquitination"/>
    <property type="evidence" value="ECO:0007669"/>
    <property type="project" value="InterPro"/>
</dbReference>
<dbReference type="PANTHER" id="PTHR45700:SF8">
    <property type="entry name" value="HECT-TYPE E3 UBIQUITIN TRANSFERASE"/>
    <property type="match status" value="1"/>
</dbReference>
<feature type="compositionally biased region" description="Low complexity" evidence="16">
    <location>
        <begin position="313"/>
        <end position="340"/>
    </location>
</feature>
<sequence length="1088" mass="122228">MERNEAASSLATTSENRRRLQQHNHSRNNHFNNRRRSIVTINVNNRNVTNNHLNNSLNVEDTGSNNATRASSLVSSSVNSSSRESSIEAVASSAAIETSRASISSSSLSNQGEVATSPSHHSMPSITTNINRRNSSPVYTFADAPYAPNPYIEPSYLNGIYSPFDNASTTVTVGTSTAPTSSSHTQSPIISTTLSQFYSPTSPSYSPTSPSYSPVAPSFSPTSPNYTPASPSYSSMSPPYSRFTLLSSPPYASNVSPPYNPNSASFFNNNSNNSHESTPSYQPTSYLNSPNYRPNYTANYESSTTASSPAYQSFSVTSSNSSSPSFSGISSSSVRSTSSSLAPWQPHISHRPPRSASSHIQRQQTQKLIERYFKQLQQGCGKKPDCPNIYCASNLNVPRRDPNEAAALAVTLARNGNSHICANLLNDENSSKRNKLRKVFELPFESLELSKLEMLIENGKLSHLKDSIINVFSNSSRLANSFKQVNSEFKEKCPVDIEEIRLAYHLMIHKCSDSKVKEATLSGTASLLKKFKSGYETVKNEILHIFITILQNPLLMDPASHAEVMPLLVDILANLTSSKKQILSKYLIAERPPTKKHNDELIYKRSGCTESAQDMYYYVSLFQHFITLRLLSSTVTPNKDEAVMDATKCLDILYKINDEKKIIPFSEFYNDAVNEQIEIKEDLPPYKQRDGFSFCDYPFILKPVIKANILKIESMVQMRHELQDTFFRAMFIGVSSPYLVLEIRRDFIIRDALSNLESKAPQDLKKQLRVQFVGEEGVDEGGVQKEFFQLVVREMFDQKYGMFSQNEESRLCWFNQSTFVEESLDEYKLIGRLLGLAIYNSVILDVHFPIALYRKLKNQPVNLQDLKELDPTLGKGLEQLLTLDDDVESTYNRTFLIDYETFGQRYTHELKPEGAEIKLTNENREEFVSLFVDFWLNKSVERQFNAFKEGFDLVCGESAVQLCRAEEVELLVCGSPDFDFEALEQITHYDGGYSKSSPVIRFFWEVVHSFTEAQKKKLLFFTTGSDRVPIGGLGKLNFVIAKNGGDSDRLPTSHTCYNVLLLPEYKTKERLKDRLLTAINNSEGFGLI</sequence>
<feature type="compositionally biased region" description="Low complexity" evidence="16">
    <location>
        <begin position="66"/>
        <end position="84"/>
    </location>
</feature>
<dbReference type="InterPro" id="IPR035983">
    <property type="entry name" value="Hect_E3_ubiquitin_ligase"/>
</dbReference>
<evidence type="ECO:0000256" key="1">
    <source>
        <dbReference type="ARBA" id="ARBA00000885"/>
    </source>
</evidence>
<feature type="region of interest" description="Disordered" evidence="16">
    <location>
        <begin position="100"/>
        <end position="131"/>
    </location>
</feature>
<dbReference type="InterPro" id="IPR000684">
    <property type="entry name" value="RNA_pol_II_repeat_euk"/>
</dbReference>